<dbReference type="PANTHER" id="PTHR30531:SF12">
    <property type="entry name" value="FLAGELLAR BIOSYNTHETIC PROTEIN FLHB"/>
    <property type="match status" value="1"/>
</dbReference>
<evidence type="ECO:0000256" key="10">
    <source>
        <dbReference type="ARBA" id="ARBA00023136"/>
    </source>
</evidence>
<feature type="transmembrane region" description="Helical" evidence="13">
    <location>
        <begin position="188"/>
        <end position="211"/>
    </location>
</feature>
<feature type="transmembrane region" description="Helical" evidence="13">
    <location>
        <begin position="33"/>
        <end position="54"/>
    </location>
</feature>
<evidence type="ECO:0000313" key="16">
    <source>
        <dbReference type="Proteomes" id="UP000554286"/>
    </source>
</evidence>
<feature type="compositionally biased region" description="Basic and acidic residues" evidence="14">
    <location>
        <begin position="1"/>
        <end position="25"/>
    </location>
</feature>
<keyword evidence="4 13" id="KW-0813">Transport</keyword>
<evidence type="ECO:0000313" key="15">
    <source>
        <dbReference type="EMBL" id="MBB4266790.1"/>
    </source>
</evidence>
<reference evidence="15 16" key="1">
    <citation type="submission" date="2020-08" db="EMBL/GenBank/DDBJ databases">
        <title>Genome sequencing of Purple Non-Sulfur Bacteria from various extreme environments.</title>
        <authorList>
            <person name="Mayer M."/>
        </authorList>
    </citation>
    <scope>NUCLEOTIDE SEQUENCE [LARGE SCALE GENOMIC DNA]</scope>
    <source>
        <strain evidence="15 16">JA131</strain>
    </source>
</reference>
<evidence type="ECO:0000256" key="2">
    <source>
        <dbReference type="ARBA" id="ARBA00010690"/>
    </source>
</evidence>
<keyword evidence="9 13" id="KW-1133">Transmembrane helix</keyword>
<name>A0A7W6REC6_9PROT</name>
<keyword evidence="16" id="KW-1185">Reference proteome</keyword>
<evidence type="ECO:0000256" key="9">
    <source>
        <dbReference type="ARBA" id="ARBA00022989"/>
    </source>
</evidence>
<dbReference type="InterPro" id="IPR006136">
    <property type="entry name" value="FlhB"/>
</dbReference>
<keyword evidence="5 13" id="KW-1003">Cell membrane</keyword>
<evidence type="ECO:0000256" key="3">
    <source>
        <dbReference type="ARBA" id="ARBA00021622"/>
    </source>
</evidence>
<dbReference type="RefSeq" id="WP_184045546.1">
    <property type="nucleotide sequence ID" value="NZ_JACIGK010000017.1"/>
</dbReference>
<proteinExistence type="inferred from homology"/>
<evidence type="ECO:0000256" key="12">
    <source>
        <dbReference type="ARBA" id="ARBA00025078"/>
    </source>
</evidence>
<evidence type="ECO:0000256" key="13">
    <source>
        <dbReference type="RuleBase" id="RU364091"/>
    </source>
</evidence>
<keyword evidence="6 13" id="KW-0812">Transmembrane</keyword>
<evidence type="ECO:0000256" key="1">
    <source>
        <dbReference type="ARBA" id="ARBA00004651"/>
    </source>
</evidence>
<dbReference type="Gene3D" id="6.10.250.2080">
    <property type="match status" value="1"/>
</dbReference>
<feature type="transmembrane region" description="Helical" evidence="13">
    <location>
        <begin position="149"/>
        <end position="168"/>
    </location>
</feature>
<dbReference type="SUPFAM" id="SSF160544">
    <property type="entry name" value="EscU C-terminal domain-like"/>
    <property type="match status" value="1"/>
</dbReference>
<dbReference type="AlphaFoldDB" id="A0A7W6REC6"/>
<organism evidence="15 16">
    <name type="scientific">Roseospira visakhapatnamensis</name>
    <dbReference type="NCBI Taxonomy" id="390880"/>
    <lineage>
        <taxon>Bacteria</taxon>
        <taxon>Pseudomonadati</taxon>
        <taxon>Pseudomonadota</taxon>
        <taxon>Alphaproteobacteria</taxon>
        <taxon>Rhodospirillales</taxon>
        <taxon>Rhodospirillaceae</taxon>
        <taxon>Roseospira</taxon>
    </lineage>
</organism>
<dbReference type="NCBIfam" id="TIGR00328">
    <property type="entry name" value="flhB"/>
    <property type="match status" value="1"/>
</dbReference>
<keyword evidence="15" id="KW-0969">Cilium</keyword>
<accession>A0A7W6REC6</accession>
<keyword evidence="10 13" id="KW-0472">Membrane</keyword>
<dbReference type="InterPro" id="IPR029025">
    <property type="entry name" value="T3SS_substrate_exporter_C"/>
</dbReference>
<keyword evidence="15" id="KW-0282">Flagellum</keyword>
<dbReference type="FunFam" id="3.40.1690.10:FF:000001">
    <property type="entry name" value="Flagellar biosynthetic protein FlhB"/>
    <property type="match status" value="1"/>
</dbReference>
<evidence type="ECO:0000256" key="4">
    <source>
        <dbReference type="ARBA" id="ARBA00022448"/>
    </source>
</evidence>
<dbReference type="PANTHER" id="PTHR30531">
    <property type="entry name" value="FLAGELLAR BIOSYNTHETIC PROTEIN FLHB"/>
    <property type="match status" value="1"/>
</dbReference>
<comment type="subcellular location">
    <subcellularLocation>
        <location evidence="1">Cell membrane</location>
        <topology evidence="1">Multi-pass membrane protein</topology>
    </subcellularLocation>
</comment>
<keyword evidence="7 13" id="KW-1005">Bacterial flagellum biogenesis</keyword>
<evidence type="ECO:0000256" key="7">
    <source>
        <dbReference type="ARBA" id="ARBA00022795"/>
    </source>
</evidence>
<evidence type="ECO:0000256" key="8">
    <source>
        <dbReference type="ARBA" id="ARBA00022927"/>
    </source>
</evidence>
<comment type="caution">
    <text evidence="15">The sequence shown here is derived from an EMBL/GenBank/DDBJ whole genome shotgun (WGS) entry which is preliminary data.</text>
</comment>
<keyword evidence="15" id="KW-0966">Cell projection</keyword>
<evidence type="ECO:0000256" key="5">
    <source>
        <dbReference type="ARBA" id="ARBA00022475"/>
    </source>
</evidence>
<evidence type="ECO:0000256" key="11">
    <source>
        <dbReference type="ARBA" id="ARBA00023225"/>
    </source>
</evidence>
<gene>
    <name evidence="13" type="primary">flhB</name>
    <name evidence="15" type="ORF">GGD89_002426</name>
</gene>
<dbReference type="Pfam" id="PF01312">
    <property type="entry name" value="Bac_export_2"/>
    <property type="match status" value="1"/>
</dbReference>
<sequence length="355" mass="39604">MAEEDKASKTEDPTQKRLADAREEGNVANSREVSHFTMLLGAVIFVATMMPWAADRIAAHLAQFLAQAARLRLEPEAMSLGLVNIVTTLAPYLTLPLLLFILMGLVGQLSQVGLLFTTKPLQPKMEKISPISGLKRMFSIKQVLEAVKGIFKIALVAVIAGIVLLPVIEAPHHLVDQDILVTLDEFHTALVILLVGVVLVMVIITLLDVIYTRHKYQEDLKMTKQEVKDEHKNMEGDPLVKRRIQQLRVDRSRQRMMQAVPEADVVITNPTHVAVALSYKMETMSAPRLVAKGQDHLAKRIRALAEEHEVPIVENPPLARALHASVDLDQEIPPEHYQAVAEVIGYVMRLKKTLH</sequence>
<protein>
    <recommendedName>
        <fullName evidence="3 13">Flagellar biosynthetic protein FlhB</fullName>
    </recommendedName>
</protein>
<dbReference type="EMBL" id="JACIGK010000017">
    <property type="protein sequence ID" value="MBB4266790.1"/>
    <property type="molecule type" value="Genomic_DNA"/>
</dbReference>
<dbReference type="InterPro" id="IPR006135">
    <property type="entry name" value="T3SS_substrate_exporter"/>
</dbReference>
<dbReference type="GO" id="GO:0044780">
    <property type="term" value="P:bacterial-type flagellum assembly"/>
    <property type="evidence" value="ECO:0007669"/>
    <property type="project" value="InterPro"/>
</dbReference>
<evidence type="ECO:0000256" key="6">
    <source>
        <dbReference type="ARBA" id="ARBA00022692"/>
    </source>
</evidence>
<comment type="function">
    <text evidence="12 13">Required for formation of the rod structure in the basal body of the flagellar apparatus. Together with FliI and FliH, may constitute the export apparatus of flagellin.</text>
</comment>
<keyword evidence="8 13" id="KW-0653">Protein transport</keyword>
<comment type="similarity">
    <text evidence="2 13">Belongs to the type III secretion exporter family.</text>
</comment>
<keyword evidence="11 13" id="KW-1006">Bacterial flagellum protein export</keyword>
<comment type="caution">
    <text evidence="13">Lacks conserved residue(s) required for the propagation of feature annotation.</text>
</comment>
<dbReference type="Proteomes" id="UP000554286">
    <property type="component" value="Unassembled WGS sequence"/>
</dbReference>
<dbReference type="GO" id="GO:0009306">
    <property type="term" value="P:protein secretion"/>
    <property type="evidence" value="ECO:0007669"/>
    <property type="project" value="InterPro"/>
</dbReference>
<feature type="region of interest" description="Disordered" evidence="14">
    <location>
        <begin position="1"/>
        <end position="26"/>
    </location>
</feature>
<evidence type="ECO:0000256" key="14">
    <source>
        <dbReference type="SAM" id="MobiDB-lite"/>
    </source>
</evidence>
<dbReference type="Gene3D" id="3.40.1690.10">
    <property type="entry name" value="secretion proteins EscU"/>
    <property type="match status" value="1"/>
</dbReference>
<dbReference type="PRINTS" id="PR00950">
    <property type="entry name" value="TYPE3IMSPROT"/>
</dbReference>
<dbReference type="GO" id="GO:0005886">
    <property type="term" value="C:plasma membrane"/>
    <property type="evidence" value="ECO:0007669"/>
    <property type="project" value="UniProtKB-SubCell"/>
</dbReference>